<dbReference type="SMART" id="SM00174">
    <property type="entry name" value="RHO"/>
    <property type="match status" value="1"/>
</dbReference>
<feature type="region of interest" description="Disordered" evidence="5">
    <location>
        <begin position="536"/>
        <end position="650"/>
    </location>
</feature>
<dbReference type="PROSITE" id="PS51419">
    <property type="entry name" value="RAB"/>
    <property type="match status" value="1"/>
</dbReference>
<organism evidence="6 7">
    <name type="scientific">Anaeramoeba flamelloides</name>
    <dbReference type="NCBI Taxonomy" id="1746091"/>
    <lineage>
        <taxon>Eukaryota</taxon>
        <taxon>Metamonada</taxon>
        <taxon>Anaeramoebidae</taxon>
        <taxon>Anaeramoeba</taxon>
    </lineage>
</organism>
<proteinExistence type="predicted"/>
<evidence type="ECO:0000313" key="7">
    <source>
        <dbReference type="Proteomes" id="UP001150062"/>
    </source>
</evidence>
<sequence>MSQSDFKIVVVGGGGVGKSALTIQFLQNYFVTDYDPTIEESYRKQVVVDNETCLLDILDTAGQEDYSAMREQYMESGEGFILVYSIIARDTFVEIPELKDMILRVKDESFFPMVVIGNKCDLDSQRVIGQEEGKKFANSINSPFFETSAKQIINVTESFYEIVRQIRKYNEKKNLTNNNQNKKKQISCSNKLYSKTFNPNNLEMSNDIMSQLVLINHLIRQQQFEESLFLVNQLINNDLVSPLLLQKKGFLLNELGRFEDALDCTKQALDLDPNNDQLLSNMGFCLMRLGRLEEARDYYEQAISIAPDRAVLHNNLASVLDELGRKGDSDREMETALLLDQTDADLPHNYGSQLEARGELDKALKKYHQSILRDVRYWKAYRDIALIHKKRKEFQKAEEILKKFLKLVPDLSMAHNHLGMIYALQEKNELARKEYQNAIDLDHKNDSAWYNSHDVLEKLGFLDQSFQYLKTAHNLNEKHPHYKIVYAIALMKRKDFTQSTKRFREALTLEGARQYRETILEHLNQLHQIEKSMKFIKNQNSDNEKEENRTKTKEKENEKEGVEERERENLKEKERKKKKKKEQEQEKNIIFEATNPKKKKKKKDNKIKKNKETKRLQKEKFNNKKRKKTLTKEKEKDKYKENFKKRKRKKKKSIINNNNFYNYQNNNKISKCYENNFNDSQLLSKNYYNLSNIQNKKDLWLTKLTEYYEFREKNKLESNVLKIKLKQKKMLNQIKNNYSKLNKLDTIFKIQKINEKNSKKKLKHSYKQLITNSENKNEIENLEIKLKKLKKNNFQLKNKLNQNKIINKKSKSLPLSQFSKLHINKNIQNKIKTDIFQSKN</sequence>
<dbReference type="Pfam" id="PF13181">
    <property type="entry name" value="TPR_8"/>
    <property type="match status" value="1"/>
</dbReference>
<dbReference type="InterPro" id="IPR011990">
    <property type="entry name" value="TPR-like_helical_dom_sf"/>
</dbReference>
<dbReference type="EMBL" id="JAOAOG010000029">
    <property type="protein sequence ID" value="KAJ6253513.1"/>
    <property type="molecule type" value="Genomic_DNA"/>
</dbReference>
<dbReference type="PROSITE" id="PS50293">
    <property type="entry name" value="TPR_REGION"/>
    <property type="match status" value="1"/>
</dbReference>
<dbReference type="NCBIfam" id="TIGR00231">
    <property type="entry name" value="small_GTP"/>
    <property type="match status" value="1"/>
</dbReference>
<dbReference type="PROSITE" id="PS51421">
    <property type="entry name" value="RAS"/>
    <property type="match status" value="1"/>
</dbReference>
<accession>A0ABQ8Z9Q5</accession>
<dbReference type="SMART" id="SM00175">
    <property type="entry name" value="RAB"/>
    <property type="match status" value="1"/>
</dbReference>
<dbReference type="InterPro" id="IPR019734">
    <property type="entry name" value="TPR_rpt"/>
</dbReference>
<dbReference type="CDD" id="cd00876">
    <property type="entry name" value="Ras"/>
    <property type="match status" value="1"/>
</dbReference>
<feature type="coiled-coil region" evidence="4">
    <location>
        <begin position="772"/>
        <end position="799"/>
    </location>
</feature>
<feature type="repeat" description="TPR" evidence="3">
    <location>
        <begin position="276"/>
        <end position="309"/>
    </location>
</feature>
<protein>
    <submittedName>
        <fullName evidence="6">Ras-like protein rasb</fullName>
    </submittedName>
</protein>
<keyword evidence="3" id="KW-0802">TPR repeat</keyword>
<evidence type="ECO:0000256" key="2">
    <source>
        <dbReference type="ARBA" id="ARBA00023134"/>
    </source>
</evidence>
<evidence type="ECO:0000256" key="1">
    <source>
        <dbReference type="ARBA" id="ARBA00022741"/>
    </source>
</evidence>
<dbReference type="PANTHER" id="PTHR24070">
    <property type="entry name" value="RAS, DI-RAS, AND RHEB FAMILY MEMBERS OF SMALL GTPASE SUPERFAMILY"/>
    <property type="match status" value="1"/>
</dbReference>
<dbReference type="Gene3D" id="1.25.40.10">
    <property type="entry name" value="Tetratricopeptide repeat domain"/>
    <property type="match status" value="2"/>
</dbReference>
<dbReference type="Proteomes" id="UP001150062">
    <property type="component" value="Unassembled WGS sequence"/>
</dbReference>
<dbReference type="Pfam" id="PF13414">
    <property type="entry name" value="TPR_11"/>
    <property type="match status" value="1"/>
</dbReference>
<dbReference type="SUPFAM" id="SSF52540">
    <property type="entry name" value="P-loop containing nucleoside triphosphate hydrolases"/>
    <property type="match status" value="1"/>
</dbReference>
<dbReference type="InterPro" id="IPR020849">
    <property type="entry name" value="Small_GTPase_Ras-type"/>
</dbReference>
<dbReference type="PROSITE" id="PS51420">
    <property type="entry name" value="RHO"/>
    <property type="match status" value="1"/>
</dbReference>
<comment type="caution">
    <text evidence="6">The sequence shown here is derived from an EMBL/GenBank/DDBJ whole genome shotgun (WGS) entry which is preliminary data.</text>
</comment>
<feature type="compositionally biased region" description="Basic and acidic residues" evidence="5">
    <location>
        <begin position="630"/>
        <end position="642"/>
    </location>
</feature>
<dbReference type="PROSITE" id="PS50005">
    <property type="entry name" value="TPR"/>
    <property type="match status" value="4"/>
</dbReference>
<gene>
    <name evidence="6" type="ORF">M0813_13388</name>
</gene>
<dbReference type="SMART" id="SM00173">
    <property type="entry name" value="RAS"/>
    <property type="match status" value="1"/>
</dbReference>
<feature type="repeat" description="TPR" evidence="3">
    <location>
        <begin position="378"/>
        <end position="411"/>
    </location>
</feature>
<keyword evidence="4" id="KW-0175">Coiled coil</keyword>
<reference evidence="6" key="1">
    <citation type="submission" date="2022-08" db="EMBL/GenBank/DDBJ databases">
        <title>Novel sulfate-reducing endosymbionts in the free-living metamonad Anaeramoeba.</title>
        <authorList>
            <person name="Jerlstrom-Hultqvist J."/>
            <person name="Cepicka I."/>
            <person name="Gallot-Lavallee L."/>
            <person name="Salas-Leiva D."/>
            <person name="Curtis B.A."/>
            <person name="Zahonova K."/>
            <person name="Pipaliya S."/>
            <person name="Dacks J."/>
            <person name="Roger A.J."/>
        </authorList>
    </citation>
    <scope>NUCLEOTIDE SEQUENCE</scope>
    <source>
        <strain evidence="6">Schooner1</strain>
    </source>
</reference>
<dbReference type="Gene3D" id="3.40.50.300">
    <property type="entry name" value="P-loop containing nucleotide triphosphate hydrolases"/>
    <property type="match status" value="1"/>
</dbReference>
<dbReference type="InterPro" id="IPR027417">
    <property type="entry name" value="P-loop_NTPase"/>
</dbReference>
<evidence type="ECO:0000256" key="5">
    <source>
        <dbReference type="SAM" id="MobiDB-lite"/>
    </source>
</evidence>
<keyword evidence="2" id="KW-0342">GTP-binding</keyword>
<evidence type="ECO:0000313" key="6">
    <source>
        <dbReference type="EMBL" id="KAJ6253513.1"/>
    </source>
</evidence>
<dbReference type="InterPro" id="IPR005225">
    <property type="entry name" value="Small_GTP-bd"/>
</dbReference>
<feature type="repeat" description="TPR" evidence="3">
    <location>
        <begin position="242"/>
        <end position="275"/>
    </location>
</feature>
<keyword evidence="1" id="KW-0547">Nucleotide-binding</keyword>
<dbReference type="SUPFAM" id="SSF48452">
    <property type="entry name" value="TPR-like"/>
    <property type="match status" value="1"/>
</dbReference>
<dbReference type="Pfam" id="PF00071">
    <property type="entry name" value="Ras"/>
    <property type="match status" value="1"/>
</dbReference>
<evidence type="ECO:0000256" key="3">
    <source>
        <dbReference type="PROSITE-ProRule" id="PRU00339"/>
    </source>
</evidence>
<evidence type="ECO:0000256" key="4">
    <source>
        <dbReference type="SAM" id="Coils"/>
    </source>
</evidence>
<feature type="compositionally biased region" description="Basic and acidic residues" evidence="5">
    <location>
        <begin position="613"/>
        <end position="622"/>
    </location>
</feature>
<dbReference type="InterPro" id="IPR001806">
    <property type="entry name" value="Small_GTPase"/>
</dbReference>
<dbReference type="SMART" id="SM00028">
    <property type="entry name" value="TPR"/>
    <property type="match status" value="6"/>
</dbReference>
<keyword evidence="7" id="KW-1185">Reference proteome</keyword>
<name>A0ABQ8Z9Q5_9EUKA</name>
<dbReference type="PRINTS" id="PR00449">
    <property type="entry name" value="RASTRNSFRMNG"/>
</dbReference>
<dbReference type="Pfam" id="PF13424">
    <property type="entry name" value="TPR_12"/>
    <property type="match status" value="1"/>
</dbReference>
<feature type="repeat" description="TPR" evidence="3">
    <location>
        <begin position="412"/>
        <end position="445"/>
    </location>
</feature>
<dbReference type="SMART" id="SM00176">
    <property type="entry name" value="RAN"/>
    <property type="match status" value="1"/>
</dbReference>
<feature type="compositionally biased region" description="Basic and acidic residues" evidence="5">
    <location>
        <begin position="542"/>
        <end position="573"/>
    </location>
</feature>
<feature type="compositionally biased region" description="Basic residues" evidence="5">
    <location>
        <begin position="596"/>
        <end position="612"/>
    </location>
</feature>